<evidence type="ECO:0000256" key="5">
    <source>
        <dbReference type="SAM" id="Phobius"/>
    </source>
</evidence>
<dbReference type="PROSITE" id="PS50850">
    <property type="entry name" value="MFS"/>
    <property type="match status" value="1"/>
</dbReference>
<protein>
    <recommendedName>
        <fullName evidence="6">Major facilitator superfamily (MFS) profile domain-containing protein</fullName>
    </recommendedName>
</protein>
<feature type="transmembrane region" description="Helical" evidence="5">
    <location>
        <begin position="25"/>
        <end position="48"/>
    </location>
</feature>
<dbReference type="STRING" id="37001.A0A1A9X1T3"/>
<dbReference type="Gene3D" id="1.20.1250.20">
    <property type="entry name" value="MFS general substrate transporter like domains"/>
    <property type="match status" value="1"/>
</dbReference>
<evidence type="ECO:0000313" key="7">
    <source>
        <dbReference type="EnsemblMetazoa" id="GBRI041110-PA"/>
    </source>
</evidence>
<comment type="subcellular location">
    <subcellularLocation>
        <location evidence="1">Membrane</location>
        <topology evidence="1">Multi-pass membrane protein</topology>
    </subcellularLocation>
</comment>
<evidence type="ECO:0000256" key="4">
    <source>
        <dbReference type="ARBA" id="ARBA00023136"/>
    </source>
</evidence>
<reference evidence="7" key="2">
    <citation type="submission" date="2020-05" db="UniProtKB">
        <authorList>
            <consortium name="EnsemblMetazoa"/>
        </authorList>
    </citation>
    <scope>IDENTIFICATION</scope>
    <source>
        <strain evidence="7">IAEA</strain>
    </source>
</reference>
<name>A0A1A9X1T3_9MUSC</name>
<evidence type="ECO:0000256" key="2">
    <source>
        <dbReference type="ARBA" id="ARBA00022692"/>
    </source>
</evidence>
<dbReference type="InterPro" id="IPR005828">
    <property type="entry name" value="MFS_sugar_transport-like"/>
</dbReference>
<evidence type="ECO:0000256" key="3">
    <source>
        <dbReference type="ARBA" id="ARBA00022989"/>
    </source>
</evidence>
<feature type="transmembrane region" description="Helical" evidence="5">
    <location>
        <begin position="421"/>
        <end position="440"/>
    </location>
</feature>
<feature type="transmembrane region" description="Helical" evidence="5">
    <location>
        <begin position="94"/>
        <end position="115"/>
    </location>
</feature>
<dbReference type="GO" id="GO:0016020">
    <property type="term" value="C:membrane"/>
    <property type="evidence" value="ECO:0007669"/>
    <property type="project" value="UniProtKB-SubCell"/>
</dbReference>
<feature type="transmembrane region" description="Helical" evidence="5">
    <location>
        <begin position="185"/>
        <end position="206"/>
    </location>
</feature>
<dbReference type="Proteomes" id="UP000091820">
    <property type="component" value="Unassembled WGS sequence"/>
</dbReference>
<keyword evidence="2 5" id="KW-0812">Transmembrane</keyword>
<feature type="domain" description="Major facilitator superfamily (MFS) profile" evidence="6">
    <location>
        <begin position="23"/>
        <end position="474"/>
    </location>
</feature>
<evidence type="ECO:0000259" key="6">
    <source>
        <dbReference type="PROSITE" id="PS50850"/>
    </source>
</evidence>
<evidence type="ECO:0000256" key="1">
    <source>
        <dbReference type="ARBA" id="ARBA00004141"/>
    </source>
</evidence>
<keyword evidence="8" id="KW-1185">Reference proteome</keyword>
<feature type="transmembrane region" description="Helical" evidence="5">
    <location>
        <begin position="152"/>
        <end position="173"/>
    </location>
</feature>
<accession>A0A1A9X1T3</accession>
<keyword evidence="3 5" id="KW-1133">Transmembrane helix</keyword>
<dbReference type="PANTHER" id="PTHR24064">
    <property type="entry name" value="SOLUTE CARRIER FAMILY 22 MEMBER"/>
    <property type="match status" value="1"/>
</dbReference>
<dbReference type="SUPFAM" id="SSF103473">
    <property type="entry name" value="MFS general substrate transporter"/>
    <property type="match status" value="1"/>
</dbReference>
<feature type="transmembrane region" description="Helical" evidence="5">
    <location>
        <begin position="331"/>
        <end position="356"/>
    </location>
</feature>
<reference evidence="8" key="1">
    <citation type="submission" date="2014-03" db="EMBL/GenBank/DDBJ databases">
        <authorList>
            <person name="Aksoy S."/>
            <person name="Warren W."/>
            <person name="Wilson R.K."/>
        </authorList>
    </citation>
    <scope>NUCLEOTIDE SEQUENCE [LARGE SCALE GENOMIC DNA]</scope>
    <source>
        <strain evidence="8">IAEA</strain>
    </source>
</reference>
<dbReference type="GO" id="GO:0022857">
    <property type="term" value="F:transmembrane transporter activity"/>
    <property type="evidence" value="ECO:0007669"/>
    <property type="project" value="InterPro"/>
</dbReference>
<feature type="transmembrane region" description="Helical" evidence="5">
    <location>
        <begin position="212"/>
        <end position="232"/>
    </location>
</feature>
<evidence type="ECO:0000313" key="8">
    <source>
        <dbReference type="Proteomes" id="UP000091820"/>
    </source>
</evidence>
<dbReference type="VEuPathDB" id="VectorBase:GBRI041110"/>
<proteinExistence type="predicted"/>
<dbReference type="Pfam" id="PF00083">
    <property type="entry name" value="Sugar_tr"/>
    <property type="match status" value="1"/>
</dbReference>
<dbReference type="InterPro" id="IPR036259">
    <property type="entry name" value="MFS_trans_sf"/>
</dbReference>
<dbReference type="EnsemblMetazoa" id="GBRI041110-RA">
    <property type="protein sequence ID" value="GBRI041110-PA"/>
    <property type="gene ID" value="GBRI041110"/>
</dbReference>
<dbReference type="AlphaFoldDB" id="A0A1A9X1T3"/>
<sequence>MENQKKQARPDPIIVHLGDMGRYQFFCLILLYLTRFPIGFIMMSHLFLAAKSEYYCVQPSNADPCSKECETVDFNRSIFSETIEMTFDLFCDRFWLSSLSQFAVMGGIMIGAIIFGVLSDRYGRWKLLLIECALQFTFGVAVPFSIHYIMYILLRLLTAIATGGQMTTSFVLMMEIIGPNARVTMANLSHIPFCLSIAILTLLAYFLRDWRYFHLSLFPFCAVFLLYICLIYESPRWLFTTGRLEKAIHVTEIIAKKNGRPNESIILIRSQMEEAYKNRPIDSAKEQGNLLDLFRTPNICKNTIIMAMEWLNACTVFYGSTQYISRLNDDVFLNVFISGVISAPGCIISIFIVKYLGRRNSIIITNFVSALSFLLLPCMTDITPTVVVVFAVVGLVGVTVTFPSLYIYASEIFPTVVRTTGMGICSCFGRIGSMIAPFITSDLARISPIIPPLVYGSIAALGFILAFFLPETKNQSVVETIADGEALGKKNKAVQ</sequence>
<feature type="transmembrane region" description="Helical" evidence="5">
    <location>
        <begin position="127"/>
        <end position="146"/>
    </location>
</feature>
<feature type="transmembrane region" description="Helical" evidence="5">
    <location>
        <begin position="362"/>
        <end position="379"/>
    </location>
</feature>
<dbReference type="InterPro" id="IPR020846">
    <property type="entry name" value="MFS_dom"/>
</dbReference>
<feature type="transmembrane region" description="Helical" evidence="5">
    <location>
        <begin position="452"/>
        <end position="469"/>
    </location>
</feature>
<organism evidence="7 8">
    <name type="scientific">Glossina brevipalpis</name>
    <dbReference type="NCBI Taxonomy" id="37001"/>
    <lineage>
        <taxon>Eukaryota</taxon>
        <taxon>Metazoa</taxon>
        <taxon>Ecdysozoa</taxon>
        <taxon>Arthropoda</taxon>
        <taxon>Hexapoda</taxon>
        <taxon>Insecta</taxon>
        <taxon>Pterygota</taxon>
        <taxon>Neoptera</taxon>
        <taxon>Endopterygota</taxon>
        <taxon>Diptera</taxon>
        <taxon>Brachycera</taxon>
        <taxon>Muscomorpha</taxon>
        <taxon>Hippoboscoidea</taxon>
        <taxon>Glossinidae</taxon>
        <taxon>Glossina</taxon>
    </lineage>
</organism>
<feature type="transmembrane region" description="Helical" evidence="5">
    <location>
        <begin position="386"/>
        <end position="409"/>
    </location>
</feature>
<keyword evidence="4 5" id="KW-0472">Membrane</keyword>